<evidence type="ECO:0000256" key="9">
    <source>
        <dbReference type="ARBA" id="ARBA00025611"/>
    </source>
</evidence>
<evidence type="ECO:0000256" key="2">
    <source>
        <dbReference type="ARBA" id="ARBA00009496"/>
    </source>
</evidence>
<name>A0A1G6BBE4_9STRE</name>
<evidence type="ECO:0000256" key="1">
    <source>
        <dbReference type="ARBA" id="ARBA00004496"/>
    </source>
</evidence>
<dbReference type="InterPro" id="IPR004805">
    <property type="entry name" value="DnaE2/DnaE/PolC"/>
</dbReference>
<dbReference type="STRING" id="439219.SAMN02910293_00905"/>
<reference evidence="13 14" key="1">
    <citation type="submission" date="2016-10" db="EMBL/GenBank/DDBJ databases">
        <authorList>
            <person name="de Groot N.N."/>
        </authorList>
    </citation>
    <scope>NUCLEOTIDE SEQUENCE [LARGE SCALE GENOMIC DNA]</scope>
    <source>
        <strain evidence="13 14">A-4</strain>
    </source>
</reference>
<dbReference type="EMBL" id="FMXP01000010">
    <property type="protein sequence ID" value="SDB17879.1"/>
    <property type="molecule type" value="Genomic_DNA"/>
</dbReference>
<dbReference type="InterPro" id="IPR016195">
    <property type="entry name" value="Pol/histidinol_Pase-like"/>
</dbReference>
<comment type="subunit">
    <text evidence="10">DNA polymerase III contains a core (composed of alpha, epsilon and theta chains) that associates with a tau subunit. This core dimerizes to form the POLIII' complex. PolIII' associates with the gamma complex (composed of gamma, delta, delta', psi and chi chains) and with the beta chain to form the complete DNA polymerase III complex.</text>
</comment>
<dbReference type="InterPro" id="IPR003141">
    <property type="entry name" value="Pol/His_phosphatase_N"/>
</dbReference>
<comment type="similarity">
    <text evidence="2">Belongs to the DNA polymerase type-C family. DnaE subfamily.</text>
</comment>
<dbReference type="Pfam" id="PF14579">
    <property type="entry name" value="HHH_6"/>
    <property type="match status" value="1"/>
</dbReference>
<protein>
    <recommendedName>
        <fullName evidence="4">DNA polymerase III subunit alpha</fullName>
        <ecNumber evidence="3">2.7.7.7</ecNumber>
    </recommendedName>
</protein>
<evidence type="ECO:0000256" key="6">
    <source>
        <dbReference type="ARBA" id="ARBA00022695"/>
    </source>
</evidence>
<dbReference type="InterPro" id="IPR041931">
    <property type="entry name" value="DNA_pol3_alpha_thumb_dom"/>
</dbReference>
<dbReference type="InterPro" id="IPR004013">
    <property type="entry name" value="PHP_dom"/>
</dbReference>
<evidence type="ECO:0000256" key="3">
    <source>
        <dbReference type="ARBA" id="ARBA00012417"/>
    </source>
</evidence>
<keyword evidence="6" id="KW-0548">Nucleotidyltransferase</keyword>
<dbReference type="AlphaFoldDB" id="A0A1G6BBE4"/>
<comment type="subcellular location">
    <subcellularLocation>
        <location evidence="1">Cytoplasm</location>
    </subcellularLocation>
</comment>
<comment type="function">
    <text evidence="9">DNA polymerase III is a complex, multichain enzyme responsible for most of the replicative synthesis in bacteria. This DNA polymerase also exhibits 3' to 5' exonuclease activity. The alpha chain is the DNA polymerase.</text>
</comment>
<keyword evidence="8" id="KW-0239">DNA-directed DNA polymerase</keyword>
<dbReference type="NCBIfam" id="TIGR00594">
    <property type="entry name" value="polc"/>
    <property type="match status" value="1"/>
</dbReference>
<evidence type="ECO:0000256" key="11">
    <source>
        <dbReference type="ARBA" id="ARBA00049244"/>
    </source>
</evidence>
<dbReference type="SMART" id="SM00481">
    <property type="entry name" value="POLIIIAc"/>
    <property type="match status" value="1"/>
</dbReference>
<evidence type="ECO:0000256" key="10">
    <source>
        <dbReference type="ARBA" id="ARBA00026073"/>
    </source>
</evidence>
<dbReference type="Gene3D" id="1.10.10.1600">
    <property type="entry name" value="Bacterial DNA polymerase III alpha subunit, thumb domain"/>
    <property type="match status" value="1"/>
</dbReference>
<dbReference type="SUPFAM" id="SSF89550">
    <property type="entry name" value="PHP domain-like"/>
    <property type="match status" value="1"/>
</dbReference>
<dbReference type="Proteomes" id="UP000182508">
    <property type="component" value="Unassembled WGS sequence"/>
</dbReference>
<organism evidence="13 14">
    <name type="scientific">Streptococcus henryi</name>
    <dbReference type="NCBI Taxonomy" id="439219"/>
    <lineage>
        <taxon>Bacteria</taxon>
        <taxon>Bacillati</taxon>
        <taxon>Bacillota</taxon>
        <taxon>Bacilli</taxon>
        <taxon>Lactobacillales</taxon>
        <taxon>Streptococcaceae</taxon>
        <taxon>Streptococcus</taxon>
    </lineage>
</organism>
<evidence type="ECO:0000256" key="5">
    <source>
        <dbReference type="ARBA" id="ARBA00022679"/>
    </source>
</evidence>
<evidence type="ECO:0000313" key="14">
    <source>
        <dbReference type="Proteomes" id="UP000182508"/>
    </source>
</evidence>
<dbReference type="CDD" id="cd07431">
    <property type="entry name" value="PHP_PolIIIA"/>
    <property type="match status" value="1"/>
</dbReference>
<keyword evidence="5" id="KW-0808">Transferase</keyword>
<dbReference type="Pfam" id="PF07733">
    <property type="entry name" value="DNA_pol3_alpha"/>
    <property type="match status" value="1"/>
</dbReference>
<evidence type="ECO:0000313" key="13">
    <source>
        <dbReference type="EMBL" id="SDB17879.1"/>
    </source>
</evidence>
<dbReference type="GO" id="GO:0005737">
    <property type="term" value="C:cytoplasm"/>
    <property type="evidence" value="ECO:0007669"/>
    <property type="project" value="UniProtKB-SubCell"/>
</dbReference>
<dbReference type="Pfam" id="PF01336">
    <property type="entry name" value="tRNA_anti-codon"/>
    <property type="match status" value="1"/>
</dbReference>
<dbReference type="InterPro" id="IPR004365">
    <property type="entry name" value="NA-bd_OB_tRNA"/>
</dbReference>
<dbReference type="GO" id="GO:0003887">
    <property type="term" value="F:DNA-directed DNA polymerase activity"/>
    <property type="evidence" value="ECO:0007669"/>
    <property type="project" value="UniProtKB-KW"/>
</dbReference>
<gene>
    <name evidence="13" type="ORF">SAMN02910293_00905</name>
</gene>
<evidence type="ECO:0000256" key="4">
    <source>
        <dbReference type="ARBA" id="ARBA00019114"/>
    </source>
</evidence>
<dbReference type="PANTHER" id="PTHR32294:SF0">
    <property type="entry name" value="DNA POLYMERASE III SUBUNIT ALPHA"/>
    <property type="match status" value="1"/>
</dbReference>
<dbReference type="NCBIfam" id="NF005582">
    <property type="entry name" value="PRK07279.1"/>
    <property type="match status" value="1"/>
</dbReference>
<dbReference type="InterPro" id="IPR011708">
    <property type="entry name" value="DNA_pol3_alpha_NTPase_dom"/>
</dbReference>
<dbReference type="RefSeq" id="WP_074485807.1">
    <property type="nucleotide sequence ID" value="NZ_FMXP01000010.1"/>
</dbReference>
<keyword evidence="14" id="KW-1185">Reference proteome</keyword>
<comment type="catalytic activity">
    <reaction evidence="11">
        <text>DNA(n) + a 2'-deoxyribonucleoside 5'-triphosphate = DNA(n+1) + diphosphate</text>
        <dbReference type="Rhea" id="RHEA:22508"/>
        <dbReference type="Rhea" id="RHEA-COMP:17339"/>
        <dbReference type="Rhea" id="RHEA-COMP:17340"/>
        <dbReference type="ChEBI" id="CHEBI:33019"/>
        <dbReference type="ChEBI" id="CHEBI:61560"/>
        <dbReference type="ChEBI" id="CHEBI:173112"/>
        <dbReference type="EC" id="2.7.7.7"/>
    </reaction>
</comment>
<evidence type="ECO:0000256" key="8">
    <source>
        <dbReference type="ARBA" id="ARBA00022932"/>
    </source>
</evidence>
<feature type="domain" description="Polymerase/histidinol phosphatase N-terminal" evidence="12">
    <location>
        <begin position="3"/>
        <end position="70"/>
    </location>
</feature>
<accession>A0A1G6BBE4</accession>
<sequence length="1034" mass="118702">MFAQLDTKTVYSFMDSLIDLKGYVSQAKSLGYETIGIMDKDNLYAAFHFIKEAQQNGIKPVVGLELNYLSEDNRQLCLYLIALNTKGYQQLMKISSRQLTNGIPLTELTSYLSDIAVIVPYSEVLDSFSIPFDYYLGVTIDAPQKEYPRPIIPIKTVRYYDMDETETLHMLHAIRDNLPLKDVPAVEGNQNFLSCDAVTRGFQEKFPEAVQNLEKLVADIDYHFNTELKLPRFNRQRPAVEELAERTKEGLKNKNLWLPVYQERLAHELDVIHKMGFDDYFLIVWDLLRFGRSRGYYMGMGRGSAAGSLVSFALDITGIDPVKNNLLFERFLNEERYSMPDIDIDLPDIYRSEFLHYVRNRYGSMHSAQIVTFSTFGAKQAIRDVFKRFGAPEFELTNITRKIGFRDNLASVFENNLAFRQIINSKIEYQRAFEIAKRIEGNPRQTSIHAAGVVMSDDDLTNHIPLKAGDDMMITQYDAGAVEANGLLKMDFLGLRNLTFVQKMQEKVAKDYGITIDIKAIDLEDKDTLALFATGKTKGIFQFEQSGAINLLKRIKPEKFEDIVATTSLNRPGASDYTENYIRRRFGKEAVDLIDPVIAEILEPTYGIMLYQEQVMQIAQIYAGFTLGKADLLRRAMSKKNAVEMQKMEAEFLSGAQALGHPLETAKDLFGRMAKFAGYGFNRSHAYAYSALAFQLAYFKTHYTNAFYDIMLNYSSADYITDALESDFEVQKVDINTVPYNDKIDKGKIYLGLRNIKSLPRDMAFWIIENRPFQHVEDFLTRLPKNYQKADLVVPLIQIGAFDNFDKNRRKIESNLENLLIFVNELGSLFADSSYNWVDSPDYTSIEKYQMEQELLGVGLSPHPLLEIAKQASQDFIPLDSLEENMQARILVQLTGMRVIRTKSGQQMAFLNVTDTKKKFDVTLFPETFSKYRESLTEGGYYYLTGKIQNREGRLQMVLNQVQEVTTERLWLLLESHQNDREISEILSQYPGNFGVVLHYQDSKQTIQLKNISVDKTPELLKKLQEYVLKTVFR</sequence>
<dbReference type="InterPro" id="IPR029460">
    <property type="entry name" value="DNAPol_HHH"/>
</dbReference>
<dbReference type="GO" id="GO:0006260">
    <property type="term" value="P:DNA replication"/>
    <property type="evidence" value="ECO:0007669"/>
    <property type="project" value="UniProtKB-KW"/>
</dbReference>
<dbReference type="InterPro" id="IPR040982">
    <property type="entry name" value="DNA_pol3_finger"/>
</dbReference>
<dbReference type="GO" id="GO:0003676">
    <property type="term" value="F:nucleic acid binding"/>
    <property type="evidence" value="ECO:0007669"/>
    <property type="project" value="InterPro"/>
</dbReference>
<proteinExistence type="inferred from homology"/>
<dbReference type="eggNOG" id="COG0587">
    <property type="taxonomic scope" value="Bacteria"/>
</dbReference>
<dbReference type="Pfam" id="PF17657">
    <property type="entry name" value="DNA_pol3_finger"/>
    <property type="match status" value="1"/>
</dbReference>
<dbReference type="Pfam" id="PF02811">
    <property type="entry name" value="PHP"/>
    <property type="match status" value="1"/>
</dbReference>
<dbReference type="CDD" id="cd04485">
    <property type="entry name" value="DnaE_OBF"/>
    <property type="match status" value="1"/>
</dbReference>
<dbReference type="Gene3D" id="3.20.20.140">
    <property type="entry name" value="Metal-dependent hydrolases"/>
    <property type="match status" value="1"/>
</dbReference>
<dbReference type="PANTHER" id="PTHR32294">
    <property type="entry name" value="DNA POLYMERASE III SUBUNIT ALPHA"/>
    <property type="match status" value="1"/>
</dbReference>
<evidence type="ECO:0000256" key="7">
    <source>
        <dbReference type="ARBA" id="ARBA00022705"/>
    </source>
</evidence>
<evidence type="ECO:0000259" key="12">
    <source>
        <dbReference type="SMART" id="SM00481"/>
    </source>
</evidence>
<keyword evidence="7" id="KW-0235">DNA replication</keyword>
<dbReference type="GO" id="GO:0008408">
    <property type="term" value="F:3'-5' exonuclease activity"/>
    <property type="evidence" value="ECO:0007669"/>
    <property type="project" value="InterPro"/>
</dbReference>
<dbReference type="Gene3D" id="1.10.150.870">
    <property type="match status" value="1"/>
</dbReference>
<dbReference type="EC" id="2.7.7.7" evidence="3"/>